<evidence type="ECO:0000256" key="3">
    <source>
        <dbReference type="SAM" id="Phobius"/>
    </source>
</evidence>
<feature type="domain" description="Pyrrolo-quinoline quinone repeat" evidence="4">
    <location>
        <begin position="75"/>
        <end position="190"/>
    </location>
</feature>
<dbReference type="SUPFAM" id="SSF50998">
    <property type="entry name" value="Quinoprotein alcohol dehydrogenase-like"/>
    <property type="match status" value="1"/>
</dbReference>
<dbReference type="Gene3D" id="2.40.10.480">
    <property type="match status" value="1"/>
</dbReference>
<dbReference type="PANTHER" id="PTHR44019">
    <property type="entry name" value="WD REPEAT-CONTAINING PROTEIN 55"/>
    <property type="match status" value="1"/>
</dbReference>
<keyword evidence="3" id="KW-0472">Membrane</keyword>
<sequence>MTDKTRSPSDSFSSQIHFNGRQCLSIFIATLLVVSMPIAFTGGLGGGGVARADTGGPSSTIQPSLTAVSDNESIGGDVIYTASTDNDVKAIDKDTGEVLWNYTGHSNTVGGISVGSDENLIFTASEDQTLRAIYANNGTEKWTFTGYSVQLAGVAVSSDGETVYSAGADATVRAHNSSTGDQLWNYTGHSDTVRYLSVSQNGGSLFTASHDNTVRSLDTGDGSENWVYSGHTDTVRAVVTSPDDETVYSAADDGSVRALSADGGSELWTNTASSNAVRAIGVDYAGKKIYVGGANQKIRALSTSDGSEVWEVDIPNDIAAGGISEYVTGNILIGDSSGTLYKYAASDGTQLESFDVHSNYVRAELPAFWTGLGTVSGVVTTQDGVAVDSATVTATGITEPALDPSDAKSLEEQANDLRDELTNPLPDSWDPNYDLESHYKDANANYLLVHEAKDWGLGTTTSVDSNVDAPRLQLDSDQQVVLSMWDPTKNGDWIGNQVDNSFPGKAVSGTIVIEQKGPTGETIDSMERETTTIATTTGGRITGENKHPGVRAHLSQGVYVAYPEGARERGYTFVVGSPDELANSWESDLKTEAGKLTDRAKRIRSLVNSNELVQATAKTNETGHFTLQLPSNTVSAEVNAMKVDGTTLDAINDPSMQDLREAQSGGYNGTFYLPAPTPTSTNPPTENLSVTVYRSPEVPLSPMEDFADLQQWLRNQQLNETISGLQSEYDKRFEEMNRSVLERTYNSHRSLVETVPGTKDRYLERSDLDSVHDAGDLSDSQLATETNHMQVALSKAGQIEPPDPGEDPITIKDGELHVEYPLPGGVDTDTLQPEIHWSDGEVGQIPEEYWSVESTGAFGLSNELVIDGYPIDSSDPAAFDLRVLGGGSGGFLDDRLSALNPSFSGSIPDVRAVDLNTMAPGDSERVSMTVRPGDDSNYGGLESVEVLGPDGQQLTTDVTGDKASFETNGAGKHFVRATVTDSTGGQFVHTFQLRALEQGRNDPATVRAETATGNRVFALVGEKLDDAEIRVDGGSLEVDAIAPGGEIPSSIHIKPRAAMEQSATSIDVRVLEGRNEATVDTTVETVIHLDSLADGAVVWRGEPSIWGQPLADGGTRYGEVMERDIGDGETKYVIRTYSNSDGSVSLTIDENPGFVATNQHRIAQYIPRPSLPVLSIVSSLVGSLSVVGVGLFARRRQPKLR</sequence>
<reference evidence="5 6" key="1">
    <citation type="submission" date="2020-06" db="EMBL/GenBank/DDBJ databases">
        <title>Haloterrigena sp. nov., an extremely halophilic archaeon isolated from a saline sediment.</title>
        <authorList>
            <person name="Liu B.-B."/>
        </authorList>
    </citation>
    <scope>NUCLEOTIDE SEQUENCE [LARGE SCALE GENOMIC DNA]</scope>
    <source>
        <strain evidence="5 6">SYSU A558-1</strain>
    </source>
</reference>
<dbReference type="InterPro" id="IPR001680">
    <property type="entry name" value="WD40_rpt"/>
</dbReference>
<dbReference type="InterPro" id="IPR018391">
    <property type="entry name" value="PQQ_b-propeller_rpt"/>
</dbReference>
<evidence type="ECO:0000313" key="5">
    <source>
        <dbReference type="EMBL" id="NUC74955.1"/>
    </source>
</evidence>
<dbReference type="PANTHER" id="PTHR44019:SF20">
    <property type="entry name" value="WD REPEAT-CONTAINING PROTEIN 55"/>
    <property type="match status" value="1"/>
</dbReference>
<protein>
    <submittedName>
        <fullName evidence="5">PQQ-binding-like beta-propeller repeat protein</fullName>
    </submittedName>
</protein>
<dbReference type="InterPro" id="IPR050505">
    <property type="entry name" value="WDR55/POC1"/>
</dbReference>
<dbReference type="SMART" id="SM00564">
    <property type="entry name" value="PQQ"/>
    <property type="match status" value="7"/>
</dbReference>
<dbReference type="PROSITE" id="PS50082">
    <property type="entry name" value="WD_REPEATS_2"/>
    <property type="match status" value="3"/>
</dbReference>
<evidence type="ECO:0000256" key="1">
    <source>
        <dbReference type="ARBA" id="ARBA00022574"/>
    </source>
</evidence>
<feature type="transmembrane region" description="Helical" evidence="3">
    <location>
        <begin position="1171"/>
        <end position="1193"/>
    </location>
</feature>
<keyword evidence="3" id="KW-0812">Transmembrane</keyword>
<dbReference type="InterPro" id="IPR002372">
    <property type="entry name" value="PQQ_rpt_dom"/>
</dbReference>
<dbReference type="SMART" id="SM00320">
    <property type="entry name" value="WD40"/>
    <property type="match status" value="5"/>
</dbReference>
<evidence type="ECO:0000259" key="4">
    <source>
        <dbReference type="Pfam" id="PF13360"/>
    </source>
</evidence>
<dbReference type="Pfam" id="PF13360">
    <property type="entry name" value="PQQ_2"/>
    <property type="match status" value="2"/>
</dbReference>
<name>A0ABX2LK50_9EURY</name>
<dbReference type="InterPro" id="IPR015943">
    <property type="entry name" value="WD40/YVTN_repeat-like_dom_sf"/>
</dbReference>
<comment type="caution">
    <text evidence="5">The sequence shown here is derived from an EMBL/GenBank/DDBJ whole genome shotgun (WGS) entry which is preliminary data.</text>
</comment>
<dbReference type="Gene3D" id="2.130.10.10">
    <property type="entry name" value="YVTN repeat-like/Quinoprotein amine dehydrogenase"/>
    <property type="match status" value="1"/>
</dbReference>
<accession>A0ABX2LK50</accession>
<dbReference type="Proteomes" id="UP001016761">
    <property type="component" value="Unassembled WGS sequence"/>
</dbReference>
<organism evidence="5 6">
    <name type="scientific">Haloterrigena gelatinilytica</name>
    <dbReference type="NCBI Taxonomy" id="2741724"/>
    <lineage>
        <taxon>Archaea</taxon>
        <taxon>Methanobacteriati</taxon>
        <taxon>Methanobacteriota</taxon>
        <taxon>Stenosarchaea group</taxon>
        <taxon>Halobacteria</taxon>
        <taxon>Halobacteriales</taxon>
        <taxon>Natrialbaceae</taxon>
        <taxon>Haloterrigena</taxon>
    </lineage>
</organism>
<gene>
    <name evidence="5" type="ORF">HTZ84_22075</name>
</gene>
<dbReference type="RefSeq" id="WP_174682795.1">
    <property type="nucleotide sequence ID" value="NZ_JABUQZ010000003.1"/>
</dbReference>
<proteinExistence type="predicted"/>
<feature type="domain" description="Pyrrolo-quinoline quinone repeat" evidence="4">
    <location>
        <begin position="211"/>
        <end position="358"/>
    </location>
</feature>
<dbReference type="Gene3D" id="2.40.128.630">
    <property type="match status" value="1"/>
</dbReference>
<keyword evidence="3" id="KW-1133">Transmembrane helix</keyword>
<evidence type="ECO:0000313" key="6">
    <source>
        <dbReference type="Proteomes" id="UP001016761"/>
    </source>
</evidence>
<keyword evidence="1" id="KW-0853">WD repeat</keyword>
<keyword evidence="6" id="KW-1185">Reference proteome</keyword>
<dbReference type="InterPro" id="IPR011047">
    <property type="entry name" value="Quinoprotein_ADH-like_sf"/>
</dbReference>
<dbReference type="EMBL" id="JABUQZ010000003">
    <property type="protein sequence ID" value="NUC74955.1"/>
    <property type="molecule type" value="Genomic_DNA"/>
</dbReference>
<keyword evidence="2" id="KW-0677">Repeat</keyword>
<evidence type="ECO:0000256" key="2">
    <source>
        <dbReference type="ARBA" id="ARBA00022737"/>
    </source>
</evidence>